<name>A0ABR0QXY6_GOSAR</name>
<dbReference type="EMBL" id="JARKNE010000002">
    <property type="protein sequence ID" value="KAK5843728.1"/>
    <property type="molecule type" value="Genomic_DNA"/>
</dbReference>
<proteinExistence type="predicted"/>
<dbReference type="Proteomes" id="UP001358586">
    <property type="component" value="Chromosome 2"/>
</dbReference>
<keyword evidence="2" id="KW-1185">Reference proteome</keyword>
<evidence type="ECO:0000313" key="1">
    <source>
        <dbReference type="EMBL" id="KAK5843728.1"/>
    </source>
</evidence>
<evidence type="ECO:0000313" key="2">
    <source>
        <dbReference type="Proteomes" id="UP001358586"/>
    </source>
</evidence>
<comment type="caution">
    <text evidence="1">The sequence shown here is derived from an EMBL/GenBank/DDBJ whole genome shotgun (WGS) entry which is preliminary data.</text>
</comment>
<gene>
    <name evidence="1" type="ORF">PVK06_006186</name>
</gene>
<sequence length="72" mass="8481">MVMERGGKTRGESVGRKLFHLAWESGSDRAEIRLRTEVLHVMGWRGEEPRDRRRQIHGRLFPLVTWPLLTTQ</sequence>
<accession>A0ABR0QXY6</accession>
<organism evidence="1 2">
    <name type="scientific">Gossypium arboreum</name>
    <name type="common">Tree cotton</name>
    <name type="synonym">Gossypium nanking</name>
    <dbReference type="NCBI Taxonomy" id="29729"/>
    <lineage>
        <taxon>Eukaryota</taxon>
        <taxon>Viridiplantae</taxon>
        <taxon>Streptophyta</taxon>
        <taxon>Embryophyta</taxon>
        <taxon>Tracheophyta</taxon>
        <taxon>Spermatophyta</taxon>
        <taxon>Magnoliopsida</taxon>
        <taxon>eudicotyledons</taxon>
        <taxon>Gunneridae</taxon>
        <taxon>Pentapetalae</taxon>
        <taxon>rosids</taxon>
        <taxon>malvids</taxon>
        <taxon>Malvales</taxon>
        <taxon>Malvaceae</taxon>
        <taxon>Malvoideae</taxon>
        <taxon>Gossypium</taxon>
    </lineage>
</organism>
<reference evidence="1 2" key="1">
    <citation type="submission" date="2023-03" db="EMBL/GenBank/DDBJ databases">
        <title>WGS of Gossypium arboreum.</title>
        <authorList>
            <person name="Yu D."/>
        </authorList>
    </citation>
    <scope>NUCLEOTIDE SEQUENCE [LARGE SCALE GENOMIC DNA]</scope>
    <source>
        <tissue evidence="1">Leaf</tissue>
    </source>
</reference>
<protein>
    <submittedName>
        <fullName evidence="1">Uncharacterized protein</fullName>
    </submittedName>
</protein>